<dbReference type="PANTHER" id="PTHR12358">
    <property type="entry name" value="SPHINGOSINE KINASE"/>
    <property type="match status" value="1"/>
</dbReference>
<proteinExistence type="predicted"/>
<accession>A0A439DI81</accession>
<name>A0A439DI81_9PEZI</name>
<gene>
    <name evidence="3" type="ORF">EKO27_g1023</name>
</gene>
<comment type="caution">
    <text evidence="3">The sequence shown here is derived from an EMBL/GenBank/DDBJ whole genome shotgun (WGS) entry which is preliminary data.</text>
</comment>
<dbReference type="EMBL" id="RYZI01000014">
    <property type="protein sequence ID" value="RWA14106.1"/>
    <property type="molecule type" value="Genomic_DNA"/>
</dbReference>
<dbReference type="GO" id="GO:0046512">
    <property type="term" value="P:sphingosine biosynthetic process"/>
    <property type="evidence" value="ECO:0007669"/>
    <property type="project" value="TreeGrafter"/>
</dbReference>
<evidence type="ECO:0000313" key="4">
    <source>
        <dbReference type="Proteomes" id="UP000286045"/>
    </source>
</evidence>
<dbReference type="Proteomes" id="UP000286045">
    <property type="component" value="Unassembled WGS sequence"/>
</dbReference>
<dbReference type="InterPro" id="IPR017438">
    <property type="entry name" value="ATP-NAD_kinase_N"/>
</dbReference>
<dbReference type="PANTHER" id="PTHR12358:SF31">
    <property type="entry name" value="ACYLGLYCEROL KINASE, MITOCHONDRIAL"/>
    <property type="match status" value="1"/>
</dbReference>
<dbReference type="PROSITE" id="PS50146">
    <property type="entry name" value="DAGK"/>
    <property type="match status" value="1"/>
</dbReference>
<dbReference type="Pfam" id="PF24321">
    <property type="entry name" value="DUF7493"/>
    <property type="match status" value="1"/>
</dbReference>
<dbReference type="InterPro" id="IPR001206">
    <property type="entry name" value="Diacylglycerol_kinase_cat_dom"/>
</dbReference>
<evidence type="ECO:0000259" key="2">
    <source>
        <dbReference type="PROSITE" id="PS50146"/>
    </source>
</evidence>
<dbReference type="Pfam" id="PF00781">
    <property type="entry name" value="DAGK_cat"/>
    <property type="match status" value="1"/>
</dbReference>
<dbReference type="GO" id="GO:0001727">
    <property type="term" value="F:lipid kinase activity"/>
    <property type="evidence" value="ECO:0007669"/>
    <property type="project" value="UniProtKB-ARBA"/>
</dbReference>
<dbReference type="InterPro" id="IPR050187">
    <property type="entry name" value="Lipid_Phosphate_FormReg"/>
</dbReference>
<evidence type="ECO:0000313" key="3">
    <source>
        <dbReference type="EMBL" id="RWA14106.1"/>
    </source>
</evidence>
<dbReference type="GO" id="GO:0016773">
    <property type="term" value="F:phosphotransferase activity, alcohol group as acceptor"/>
    <property type="evidence" value="ECO:0007669"/>
    <property type="project" value="UniProtKB-ARBA"/>
</dbReference>
<dbReference type="SUPFAM" id="SSF111331">
    <property type="entry name" value="NAD kinase/diacylglycerol kinase-like"/>
    <property type="match status" value="1"/>
</dbReference>
<feature type="region of interest" description="Disordered" evidence="1">
    <location>
        <begin position="327"/>
        <end position="359"/>
    </location>
</feature>
<sequence length="506" mass="55488">MAESAPADLVLDRVLTLDKGVSLTLGNDALVVRDKDLAKRNRTRFCGVAIGKLPTEIAFPYYNILWASFDSELVIEYATQNPKTKIRCEKLQYSLGDVPLDVAQPWVETLLQRAYGQAQRQRRAKVLINPHAGPGGAISIWETDVRPLFHAARMNLDVVTTSRGGEGTEICEALDIDAYDVVVVCSGDGLAYEVFNGFGKRADARNALQKIAVAHIPCGSGNAMSCNLNGSHLPGPSALAVVKGVRTSVDLMSVTQDSQRTLSFLSQSVGIIAEADLGTEHMRWLGAARFDLGVVQRIFSKKVYPCEISVKFEHENKSEVRAHYRRIHTREGQKNGSGESTAGASLSISDSKPEVGEGLPPLRFGTVKDDLPEDWVTSKYDKLGNFYCGNMAWMAPNANFFSAACINDGLMDLVTNDGDIPALKYIELMTSVETGKFFDNPLISYRKAVAYRFTPLEQNDGYISIDGERIPFRPFQVEVHPGLGTVLSKSGHYEADGPPHWEIAPK</sequence>
<dbReference type="GO" id="GO:0016020">
    <property type="term" value="C:membrane"/>
    <property type="evidence" value="ECO:0007669"/>
    <property type="project" value="TreeGrafter"/>
</dbReference>
<dbReference type="InterPro" id="IPR016064">
    <property type="entry name" value="NAD/diacylglycerol_kinase_sf"/>
</dbReference>
<dbReference type="AlphaFoldDB" id="A0A439DI81"/>
<dbReference type="STRING" id="363999.A0A439DI81"/>
<feature type="compositionally biased region" description="Polar residues" evidence="1">
    <location>
        <begin position="334"/>
        <end position="350"/>
    </location>
</feature>
<feature type="domain" description="DAGKc" evidence="2">
    <location>
        <begin position="119"/>
        <end position="258"/>
    </location>
</feature>
<dbReference type="Gene3D" id="3.40.50.10330">
    <property type="entry name" value="Probable inorganic polyphosphate/atp-NAD kinase, domain 1"/>
    <property type="match status" value="1"/>
</dbReference>
<reference evidence="3 4" key="1">
    <citation type="submission" date="2018-12" db="EMBL/GenBank/DDBJ databases">
        <title>Draft genome sequence of Xylaria grammica IHI A82.</title>
        <authorList>
            <person name="Buettner E."/>
            <person name="Kellner H."/>
        </authorList>
    </citation>
    <scope>NUCLEOTIDE SEQUENCE [LARGE SCALE GENOMIC DNA]</scope>
    <source>
        <strain evidence="3 4">IHI A82</strain>
    </source>
</reference>
<organism evidence="3 4">
    <name type="scientific">Xylaria grammica</name>
    <dbReference type="NCBI Taxonomy" id="363999"/>
    <lineage>
        <taxon>Eukaryota</taxon>
        <taxon>Fungi</taxon>
        <taxon>Dikarya</taxon>
        <taxon>Ascomycota</taxon>
        <taxon>Pezizomycotina</taxon>
        <taxon>Sordariomycetes</taxon>
        <taxon>Xylariomycetidae</taxon>
        <taxon>Xylariales</taxon>
        <taxon>Xylariaceae</taxon>
        <taxon>Xylaria</taxon>
    </lineage>
</organism>
<dbReference type="InterPro" id="IPR055916">
    <property type="entry name" value="DUF7493"/>
</dbReference>
<dbReference type="Gene3D" id="2.60.200.40">
    <property type="match status" value="1"/>
</dbReference>
<dbReference type="SMART" id="SM00046">
    <property type="entry name" value="DAGKc"/>
    <property type="match status" value="1"/>
</dbReference>
<keyword evidence="4" id="KW-1185">Reference proteome</keyword>
<dbReference type="GO" id="GO:0005737">
    <property type="term" value="C:cytoplasm"/>
    <property type="evidence" value="ECO:0007669"/>
    <property type="project" value="TreeGrafter"/>
</dbReference>
<evidence type="ECO:0000256" key="1">
    <source>
        <dbReference type="SAM" id="MobiDB-lite"/>
    </source>
</evidence>
<protein>
    <recommendedName>
        <fullName evidence="2">DAGKc domain-containing protein</fullName>
    </recommendedName>
</protein>